<dbReference type="Proteomes" id="UP000267251">
    <property type="component" value="Unassembled WGS sequence"/>
</dbReference>
<feature type="compositionally biased region" description="Basic and acidic residues" evidence="1">
    <location>
        <begin position="118"/>
        <end position="129"/>
    </location>
</feature>
<proteinExistence type="predicted"/>
<protein>
    <submittedName>
        <fullName evidence="2">Uncharacterized protein</fullName>
    </submittedName>
</protein>
<organism evidence="2 3">
    <name type="scientific">Piptocephalis cylindrospora</name>
    <dbReference type="NCBI Taxonomy" id="1907219"/>
    <lineage>
        <taxon>Eukaryota</taxon>
        <taxon>Fungi</taxon>
        <taxon>Fungi incertae sedis</taxon>
        <taxon>Zoopagomycota</taxon>
        <taxon>Zoopagomycotina</taxon>
        <taxon>Zoopagomycetes</taxon>
        <taxon>Zoopagales</taxon>
        <taxon>Piptocephalidaceae</taxon>
        <taxon>Piptocephalis</taxon>
    </lineage>
</organism>
<evidence type="ECO:0000313" key="2">
    <source>
        <dbReference type="EMBL" id="RKP13323.1"/>
    </source>
</evidence>
<evidence type="ECO:0000256" key="1">
    <source>
        <dbReference type="SAM" id="MobiDB-lite"/>
    </source>
</evidence>
<dbReference type="EMBL" id="KZ988050">
    <property type="protein sequence ID" value="RKP13323.1"/>
    <property type="molecule type" value="Genomic_DNA"/>
</dbReference>
<feature type="compositionally biased region" description="Acidic residues" evidence="1">
    <location>
        <begin position="196"/>
        <end position="212"/>
    </location>
</feature>
<dbReference type="AlphaFoldDB" id="A0A4P9Y3D9"/>
<feature type="compositionally biased region" description="Basic residues" evidence="1">
    <location>
        <begin position="217"/>
        <end position="235"/>
    </location>
</feature>
<feature type="compositionally biased region" description="Acidic residues" evidence="1">
    <location>
        <begin position="94"/>
        <end position="117"/>
    </location>
</feature>
<gene>
    <name evidence="2" type="ORF">BJ684DRAFT_16268</name>
</gene>
<feature type="compositionally biased region" description="Acidic residues" evidence="1">
    <location>
        <begin position="179"/>
        <end position="188"/>
    </location>
</feature>
<keyword evidence="3" id="KW-1185">Reference proteome</keyword>
<accession>A0A4P9Y3D9</accession>
<feature type="compositionally biased region" description="Acidic residues" evidence="1">
    <location>
        <begin position="155"/>
        <end position="170"/>
    </location>
</feature>
<name>A0A4P9Y3D9_9FUNG</name>
<sequence>MALYIRKEGLWDKKRAGLQNQKAAAAERRILASRARSRESAAQAPRFQDQEVQVGGEFGGPPEPAETPTTESRIRSRAVQPVDRFDPENHRDDGSDDDEPEEEEERSAEEDTMDDDDRAFIRGDLDEARGNAPYALPSELSESSESDGERSNSIEDVEIDVEELDRELEELTGPNTGEGDLELDDEVPLSEAEGSQAEEGDERGEESGEEREEWSGGRKRKRAVAGPKRVLRKRG</sequence>
<feature type="region of interest" description="Disordered" evidence="1">
    <location>
        <begin position="14"/>
        <end position="235"/>
    </location>
</feature>
<reference evidence="3" key="1">
    <citation type="journal article" date="2018" name="Nat. Microbiol.">
        <title>Leveraging single-cell genomics to expand the fungal tree of life.</title>
        <authorList>
            <person name="Ahrendt S.R."/>
            <person name="Quandt C.A."/>
            <person name="Ciobanu D."/>
            <person name="Clum A."/>
            <person name="Salamov A."/>
            <person name="Andreopoulos B."/>
            <person name="Cheng J.F."/>
            <person name="Woyke T."/>
            <person name="Pelin A."/>
            <person name="Henrissat B."/>
            <person name="Reynolds N.K."/>
            <person name="Benny G.L."/>
            <person name="Smith M.E."/>
            <person name="James T.Y."/>
            <person name="Grigoriev I.V."/>
        </authorList>
    </citation>
    <scope>NUCLEOTIDE SEQUENCE [LARGE SCALE GENOMIC DNA]</scope>
</reference>
<feature type="compositionally biased region" description="Basic and acidic residues" evidence="1">
    <location>
        <begin position="83"/>
        <end position="93"/>
    </location>
</feature>
<evidence type="ECO:0000313" key="3">
    <source>
        <dbReference type="Proteomes" id="UP000267251"/>
    </source>
</evidence>